<dbReference type="GO" id="GO:0003779">
    <property type="term" value="F:actin binding"/>
    <property type="evidence" value="ECO:0007669"/>
    <property type="project" value="UniProtKB-KW"/>
</dbReference>
<dbReference type="Pfam" id="PF00241">
    <property type="entry name" value="Cofilin_ADF"/>
    <property type="match status" value="1"/>
</dbReference>
<evidence type="ECO:0000259" key="3">
    <source>
        <dbReference type="SMART" id="SM00102"/>
    </source>
</evidence>
<evidence type="ECO:0000256" key="1">
    <source>
        <dbReference type="ARBA" id="ARBA00006844"/>
    </source>
</evidence>
<evidence type="ECO:0000256" key="2">
    <source>
        <dbReference type="ARBA" id="ARBA00023203"/>
    </source>
</evidence>
<keyword evidence="2" id="KW-0009">Actin-binding</keyword>
<dbReference type="PRINTS" id="PR00006">
    <property type="entry name" value="COFILIN"/>
</dbReference>
<keyword evidence="4" id="KW-1185">Reference proteome</keyword>
<comment type="similarity">
    <text evidence="1">Belongs to the actin-binding proteins ADF family.</text>
</comment>
<dbReference type="AlphaFoldDB" id="A0AA85F9G5"/>
<dbReference type="Proteomes" id="UP000050792">
    <property type="component" value="Unassembled WGS sequence"/>
</dbReference>
<proteinExistence type="inferred from homology"/>
<dbReference type="InterPro" id="IPR002108">
    <property type="entry name" value="ADF-H"/>
</dbReference>
<organism evidence="4 5">
    <name type="scientific">Schistosoma rodhaini</name>
    <dbReference type="NCBI Taxonomy" id="6188"/>
    <lineage>
        <taxon>Eukaryota</taxon>
        <taxon>Metazoa</taxon>
        <taxon>Spiralia</taxon>
        <taxon>Lophotrochozoa</taxon>
        <taxon>Platyhelminthes</taxon>
        <taxon>Trematoda</taxon>
        <taxon>Digenea</taxon>
        <taxon>Strigeidida</taxon>
        <taxon>Schistosomatoidea</taxon>
        <taxon>Schistosomatidae</taxon>
        <taxon>Schistosoma</taxon>
    </lineage>
</organism>
<protein>
    <submittedName>
        <fullName evidence="5">ADF-H domain-containing protein</fullName>
    </submittedName>
</protein>
<dbReference type="InterPro" id="IPR029006">
    <property type="entry name" value="ADF-H/Gelsolin-like_dom_sf"/>
</dbReference>
<dbReference type="WBParaSite" id="SRDH1_41110.1">
    <property type="protein sequence ID" value="SRDH1_41110.1"/>
    <property type="gene ID" value="SRDH1_41110"/>
</dbReference>
<reference evidence="4" key="1">
    <citation type="submission" date="2022-06" db="EMBL/GenBank/DDBJ databases">
        <authorList>
            <person name="Berger JAMES D."/>
            <person name="Berger JAMES D."/>
        </authorList>
    </citation>
    <scope>NUCLEOTIDE SEQUENCE [LARGE SCALE GENOMIC DNA]</scope>
</reference>
<evidence type="ECO:0000313" key="5">
    <source>
        <dbReference type="WBParaSite" id="SRDH1_41110.1"/>
    </source>
</evidence>
<feature type="domain" description="ADF-H" evidence="3">
    <location>
        <begin position="31"/>
        <end position="157"/>
    </location>
</feature>
<reference evidence="5" key="2">
    <citation type="submission" date="2023-11" db="UniProtKB">
        <authorList>
            <consortium name="WormBaseParasite"/>
        </authorList>
    </citation>
    <scope>IDENTIFICATION</scope>
</reference>
<dbReference type="GO" id="GO:0030042">
    <property type="term" value="P:actin filament depolymerization"/>
    <property type="evidence" value="ECO:0007669"/>
    <property type="project" value="InterPro"/>
</dbReference>
<dbReference type="SUPFAM" id="SSF55753">
    <property type="entry name" value="Actin depolymerizing proteins"/>
    <property type="match status" value="1"/>
</dbReference>
<dbReference type="PANTHER" id="PTHR11913">
    <property type="entry name" value="COFILIN-RELATED"/>
    <property type="match status" value="1"/>
</dbReference>
<dbReference type="GO" id="GO:0015629">
    <property type="term" value="C:actin cytoskeleton"/>
    <property type="evidence" value="ECO:0007669"/>
    <property type="project" value="InterPro"/>
</dbReference>
<dbReference type="Gene3D" id="3.40.20.10">
    <property type="entry name" value="Severin"/>
    <property type="match status" value="1"/>
</dbReference>
<name>A0AA85F9G5_9TREM</name>
<dbReference type="InterPro" id="IPR017904">
    <property type="entry name" value="ADF/Cofilin"/>
</dbReference>
<sequence length="162" mass="19219">MKNKIHKVWITLKWKEITFDDRKNSGVKCHSSCPIAFHDLKMNKKHRYVLFHINDGGEVSILKKAEREATYQNFREDMIEAMELKDGRYVVYDYEYPNKCTDLFFIMWTPKNLSTKKNMVYAASKCAVKSQFQGIKHFLEAHDLEDISEERFNEVGKQNRLS</sequence>
<accession>A0AA85F9G5</accession>
<dbReference type="CDD" id="cd11286">
    <property type="entry name" value="ADF_cofilin_like"/>
    <property type="match status" value="1"/>
</dbReference>
<evidence type="ECO:0000313" key="4">
    <source>
        <dbReference type="Proteomes" id="UP000050792"/>
    </source>
</evidence>
<dbReference type="SMART" id="SM00102">
    <property type="entry name" value="ADF"/>
    <property type="match status" value="1"/>
</dbReference>